<dbReference type="AlphaFoldDB" id="A0A382GSN4"/>
<sequence>MVSNKLFNIIQFITAISLYYKYQLAQVDALLKCIKVERTALGLPSHIVGTSSYGSELIV</sequence>
<evidence type="ECO:0000313" key="1">
    <source>
        <dbReference type="EMBL" id="SVB77844.1"/>
    </source>
</evidence>
<gene>
    <name evidence="1" type="ORF">METZ01_LOCUS230698</name>
</gene>
<name>A0A382GSN4_9ZZZZ</name>
<protein>
    <submittedName>
        <fullName evidence="1">Uncharacterized protein</fullName>
    </submittedName>
</protein>
<dbReference type="EMBL" id="UINC01057074">
    <property type="protein sequence ID" value="SVB77844.1"/>
    <property type="molecule type" value="Genomic_DNA"/>
</dbReference>
<reference evidence="1" key="1">
    <citation type="submission" date="2018-05" db="EMBL/GenBank/DDBJ databases">
        <authorList>
            <person name="Lanie J.A."/>
            <person name="Ng W.-L."/>
            <person name="Kazmierczak K.M."/>
            <person name="Andrzejewski T.M."/>
            <person name="Davidsen T.M."/>
            <person name="Wayne K.J."/>
            <person name="Tettelin H."/>
            <person name="Glass J.I."/>
            <person name="Rusch D."/>
            <person name="Podicherti R."/>
            <person name="Tsui H.-C.T."/>
            <person name="Winkler M.E."/>
        </authorList>
    </citation>
    <scope>NUCLEOTIDE SEQUENCE</scope>
</reference>
<proteinExistence type="predicted"/>
<organism evidence="1">
    <name type="scientific">marine metagenome</name>
    <dbReference type="NCBI Taxonomy" id="408172"/>
    <lineage>
        <taxon>unclassified sequences</taxon>
        <taxon>metagenomes</taxon>
        <taxon>ecological metagenomes</taxon>
    </lineage>
</organism>
<accession>A0A382GSN4</accession>